<feature type="compositionally biased region" description="Basic residues" evidence="1">
    <location>
        <begin position="58"/>
        <end position="69"/>
    </location>
</feature>
<feature type="compositionally biased region" description="Low complexity" evidence="1">
    <location>
        <begin position="70"/>
        <end position="79"/>
    </location>
</feature>
<reference evidence="2" key="1">
    <citation type="submission" date="2014-05" db="EMBL/GenBank/DDBJ databases">
        <title>The genome and life-stage specific transcriptomes of Globodera pallida elucidate key aspects of plant parasitism by a cyst nematode.</title>
        <authorList>
            <person name="Cotton J.A."/>
            <person name="Lilley C.J."/>
            <person name="Jones L.M."/>
            <person name="Kikuchi T."/>
            <person name="Reid A.J."/>
            <person name="Thorpe P."/>
            <person name="Tsai I.J."/>
            <person name="Beasley H."/>
            <person name="Blok V."/>
            <person name="Cock P.J.A."/>
            <person name="Van den Akker S.E."/>
            <person name="Holroyd N."/>
            <person name="Hunt M."/>
            <person name="Mantelin S."/>
            <person name="Naghra H."/>
            <person name="Pain A."/>
            <person name="Palomares-Rius J.E."/>
            <person name="Zarowiecki M."/>
            <person name="Berriman M."/>
            <person name="Jones J.T."/>
            <person name="Urwin P.E."/>
        </authorList>
    </citation>
    <scope>NUCLEOTIDE SEQUENCE [LARGE SCALE GENOMIC DNA]</scope>
    <source>
        <strain evidence="2">Lindley</strain>
    </source>
</reference>
<reference evidence="3" key="2">
    <citation type="submission" date="2016-06" db="UniProtKB">
        <authorList>
            <consortium name="WormBaseParasite"/>
        </authorList>
    </citation>
    <scope>IDENTIFICATION</scope>
</reference>
<evidence type="ECO:0000256" key="1">
    <source>
        <dbReference type="SAM" id="MobiDB-lite"/>
    </source>
</evidence>
<evidence type="ECO:0000313" key="2">
    <source>
        <dbReference type="Proteomes" id="UP000050741"/>
    </source>
</evidence>
<evidence type="ECO:0000313" key="3">
    <source>
        <dbReference type="WBParaSite" id="GPLIN_001113600"/>
    </source>
</evidence>
<dbReference type="Proteomes" id="UP000050741">
    <property type="component" value="Unassembled WGS sequence"/>
</dbReference>
<organism evidence="2 3">
    <name type="scientific">Globodera pallida</name>
    <name type="common">Potato cyst nematode worm</name>
    <name type="synonym">Heterodera pallida</name>
    <dbReference type="NCBI Taxonomy" id="36090"/>
    <lineage>
        <taxon>Eukaryota</taxon>
        <taxon>Metazoa</taxon>
        <taxon>Ecdysozoa</taxon>
        <taxon>Nematoda</taxon>
        <taxon>Chromadorea</taxon>
        <taxon>Rhabditida</taxon>
        <taxon>Tylenchina</taxon>
        <taxon>Tylenchomorpha</taxon>
        <taxon>Tylenchoidea</taxon>
        <taxon>Heteroderidae</taxon>
        <taxon>Heteroderinae</taxon>
        <taxon>Globodera</taxon>
    </lineage>
</organism>
<feature type="region of interest" description="Disordered" evidence="1">
    <location>
        <begin position="57"/>
        <end position="85"/>
    </location>
</feature>
<protein>
    <submittedName>
        <fullName evidence="3">Uncharacterized protein</fullName>
    </submittedName>
</protein>
<accession>A0A183CE32</accession>
<feature type="region of interest" description="Disordered" evidence="1">
    <location>
        <begin position="1"/>
        <end position="37"/>
    </location>
</feature>
<proteinExistence type="predicted"/>
<dbReference type="WBParaSite" id="GPLIN_001113600">
    <property type="protein sequence ID" value="GPLIN_001113600"/>
    <property type="gene ID" value="GPLIN_001113600"/>
</dbReference>
<keyword evidence="2" id="KW-1185">Reference proteome</keyword>
<feature type="compositionally biased region" description="Low complexity" evidence="1">
    <location>
        <begin position="1"/>
        <end position="26"/>
    </location>
</feature>
<name>A0A183CE32_GLOPA</name>
<dbReference type="AlphaFoldDB" id="A0A183CE32"/>
<sequence>MSQQQNPQNCQLLRQQQQQQQQQQQLFPSGAHSAPRTFSAHINANQFSNNLDMINSLKAKKMRRRRTNRSRSISSSTLRKAGNFL</sequence>